<feature type="compositionally biased region" description="Basic and acidic residues" evidence="3">
    <location>
        <begin position="32"/>
        <end position="48"/>
    </location>
</feature>
<accession>A0A2I0WYU4</accession>
<gene>
    <name evidence="6" type="ORF">MA16_Dca009243</name>
</gene>
<dbReference type="Pfam" id="PF03763">
    <property type="entry name" value="Remorin_C"/>
    <property type="match status" value="1"/>
</dbReference>
<dbReference type="OrthoDB" id="684343at2759"/>
<evidence type="ECO:0000256" key="1">
    <source>
        <dbReference type="ARBA" id="ARBA00005711"/>
    </source>
</evidence>
<dbReference type="Proteomes" id="UP000233837">
    <property type="component" value="Unassembled WGS sequence"/>
</dbReference>
<dbReference type="EMBL" id="KZ502309">
    <property type="protein sequence ID" value="PKU80832.1"/>
    <property type="molecule type" value="Genomic_DNA"/>
</dbReference>
<dbReference type="AlphaFoldDB" id="A0A2I0WYU4"/>
<organism evidence="6 7">
    <name type="scientific">Dendrobium catenatum</name>
    <dbReference type="NCBI Taxonomy" id="906689"/>
    <lineage>
        <taxon>Eukaryota</taxon>
        <taxon>Viridiplantae</taxon>
        <taxon>Streptophyta</taxon>
        <taxon>Embryophyta</taxon>
        <taxon>Tracheophyta</taxon>
        <taxon>Spermatophyta</taxon>
        <taxon>Magnoliopsida</taxon>
        <taxon>Liliopsida</taxon>
        <taxon>Asparagales</taxon>
        <taxon>Orchidaceae</taxon>
        <taxon>Epidendroideae</taxon>
        <taxon>Malaxideae</taxon>
        <taxon>Dendrobiinae</taxon>
        <taxon>Dendrobium</taxon>
    </lineage>
</organism>
<reference evidence="6 7" key="1">
    <citation type="journal article" date="2016" name="Sci. Rep.">
        <title>The Dendrobium catenatum Lindl. genome sequence provides insights into polysaccharide synthase, floral development and adaptive evolution.</title>
        <authorList>
            <person name="Zhang G.Q."/>
            <person name="Xu Q."/>
            <person name="Bian C."/>
            <person name="Tsai W.C."/>
            <person name="Yeh C.M."/>
            <person name="Liu K.W."/>
            <person name="Yoshida K."/>
            <person name="Zhang L.S."/>
            <person name="Chang S.B."/>
            <person name="Chen F."/>
            <person name="Shi Y."/>
            <person name="Su Y.Y."/>
            <person name="Zhang Y.Q."/>
            <person name="Chen L.J."/>
            <person name="Yin Y."/>
            <person name="Lin M."/>
            <person name="Huang H."/>
            <person name="Deng H."/>
            <person name="Wang Z.W."/>
            <person name="Zhu S.L."/>
            <person name="Zhao X."/>
            <person name="Deng C."/>
            <person name="Niu S.C."/>
            <person name="Huang J."/>
            <person name="Wang M."/>
            <person name="Liu G.H."/>
            <person name="Yang H.J."/>
            <person name="Xiao X.J."/>
            <person name="Hsiao Y.Y."/>
            <person name="Wu W.L."/>
            <person name="Chen Y.Y."/>
            <person name="Mitsuda N."/>
            <person name="Ohme-Takagi M."/>
            <person name="Luo Y.B."/>
            <person name="Van de Peer Y."/>
            <person name="Liu Z.J."/>
        </authorList>
    </citation>
    <scope>NUCLEOTIDE SEQUENCE [LARGE SCALE GENOMIC DNA]</scope>
    <source>
        <tissue evidence="6">The whole plant</tissue>
    </source>
</reference>
<evidence type="ECO:0000259" key="4">
    <source>
        <dbReference type="Pfam" id="PF03763"/>
    </source>
</evidence>
<keyword evidence="7" id="KW-1185">Reference proteome</keyword>
<feature type="domain" description="Remorin N-terminal" evidence="5">
    <location>
        <begin position="29"/>
        <end position="81"/>
    </location>
</feature>
<name>A0A2I0WYU4_9ASPA</name>
<evidence type="ECO:0000313" key="6">
    <source>
        <dbReference type="EMBL" id="PKU80832.1"/>
    </source>
</evidence>
<keyword evidence="2" id="KW-0175">Coiled coil</keyword>
<proteinExistence type="inferred from homology"/>
<dbReference type="InterPro" id="IPR005516">
    <property type="entry name" value="Remorin_C"/>
</dbReference>
<feature type="coiled-coil region" evidence="2">
    <location>
        <begin position="120"/>
        <end position="162"/>
    </location>
</feature>
<evidence type="ECO:0000256" key="2">
    <source>
        <dbReference type="SAM" id="Coils"/>
    </source>
</evidence>
<dbReference type="InterPro" id="IPR005518">
    <property type="entry name" value="Remorin_N"/>
</dbReference>
<sequence length="195" mass="21492">MGEEEAKNVFGGFTTEAAPSEPAQADSTMDVPEEKSVIPPSPDEKPDEAKALAVVEMLAAPPSTERSSGGSTDRYAILARVETEKRLSIIKAWEDSEKVKAENKAVKKMHSITAWENTKKATVEAELRKIEEELGRKKAEYAEKMKNKIAMIRKEAEEKRAIAEAGRVEGILKAEEMAAKYRETGVSPKKLLGLF</sequence>
<protein>
    <submittedName>
        <fullName evidence="6">Remorin</fullName>
    </submittedName>
</protein>
<feature type="domain" description="Remorin C-terminal" evidence="4">
    <location>
        <begin position="85"/>
        <end position="190"/>
    </location>
</feature>
<feature type="region of interest" description="Disordered" evidence="3">
    <location>
        <begin position="1"/>
        <end position="48"/>
    </location>
</feature>
<dbReference type="PANTHER" id="PTHR31775">
    <property type="entry name" value="OS02G0117200 PROTEIN"/>
    <property type="match status" value="1"/>
</dbReference>
<reference evidence="6 7" key="2">
    <citation type="journal article" date="2017" name="Nature">
        <title>The Apostasia genome and the evolution of orchids.</title>
        <authorList>
            <person name="Zhang G.Q."/>
            <person name="Liu K.W."/>
            <person name="Li Z."/>
            <person name="Lohaus R."/>
            <person name="Hsiao Y.Y."/>
            <person name="Niu S.C."/>
            <person name="Wang J.Y."/>
            <person name="Lin Y.C."/>
            <person name="Xu Q."/>
            <person name="Chen L.J."/>
            <person name="Yoshida K."/>
            <person name="Fujiwara S."/>
            <person name="Wang Z.W."/>
            <person name="Zhang Y.Q."/>
            <person name="Mitsuda N."/>
            <person name="Wang M."/>
            <person name="Liu G.H."/>
            <person name="Pecoraro L."/>
            <person name="Huang H.X."/>
            <person name="Xiao X.J."/>
            <person name="Lin M."/>
            <person name="Wu X.Y."/>
            <person name="Wu W.L."/>
            <person name="Chen Y.Y."/>
            <person name="Chang S.B."/>
            <person name="Sakamoto S."/>
            <person name="Ohme-Takagi M."/>
            <person name="Yagi M."/>
            <person name="Zeng S.J."/>
            <person name="Shen C.Y."/>
            <person name="Yeh C.M."/>
            <person name="Luo Y.B."/>
            <person name="Tsai W.C."/>
            <person name="Van de Peer Y."/>
            <person name="Liu Z.J."/>
        </authorList>
    </citation>
    <scope>NUCLEOTIDE SEQUENCE [LARGE SCALE GENOMIC DNA]</scope>
    <source>
        <tissue evidence="6">The whole plant</tissue>
    </source>
</reference>
<dbReference type="Pfam" id="PF03766">
    <property type="entry name" value="Remorin_N"/>
    <property type="match status" value="1"/>
</dbReference>
<evidence type="ECO:0000313" key="7">
    <source>
        <dbReference type="Proteomes" id="UP000233837"/>
    </source>
</evidence>
<evidence type="ECO:0000256" key="3">
    <source>
        <dbReference type="SAM" id="MobiDB-lite"/>
    </source>
</evidence>
<evidence type="ECO:0000259" key="5">
    <source>
        <dbReference type="Pfam" id="PF03766"/>
    </source>
</evidence>
<dbReference type="PANTHER" id="PTHR31775:SF5">
    <property type="entry name" value="REMORIN 1.4"/>
    <property type="match status" value="1"/>
</dbReference>
<dbReference type="STRING" id="906689.A0A2I0WYU4"/>
<comment type="similarity">
    <text evidence="1">Belongs to the remorin family.</text>
</comment>